<name>A0A2M6XAQ5_9BACT</name>
<protein>
    <recommendedName>
        <fullName evidence="3">HTH arsR-type domain-containing protein</fullName>
    </recommendedName>
</protein>
<dbReference type="SUPFAM" id="SSF46785">
    <property type="entry name" value="Winged helix' DNA-binding domain"/>
    <property type="match status" value="1"/>
</dbReference>
<dbReference type="Proteomes" id="UP000231214">
    <property type="component" value="Unassembled WGS sequence"/>
</dbReference>
<reference evidence="2" key="1">
    <citation type="submission" date="2017-09" db="EMBL/GenBank/DDBJ databases">
        <title>Depth-based differentiation of microbial function through sediment-hosted aquifers and enrichment of novel symbionts in the deep terrestrial subsurface.</title>
        <authorList>
            <person name="Probst A.J."/>
            <person name="Ladd B."/>
            <person name="Jarett J.K."/>
            <person name="Geller-Mcgrath D.E."/>
            <person name="Sieber C.M.K."/>
            <person name="Emerson J.B."/>
            <person name="Anantharaman K."/>
            <person name="Thomas B.C."/>
            <person name="Malmstrom R."/>
            <person name="Stieglmeier M."/>
            <person name="Klingl A."/>
            <person name="Woyke T."/>
            <person name="Ryan C.M."/>
            <person name="Banfield J.F."/>
        </authorList>
    </citation>
    <scope>NUCLEOTIDE SEQUENCE [LARGE SCALE GENOMIC DNA]</scope>
</reference>
<accession>A0A2M6XAQ5</accession>
<dbReference type="InterPro" id="IPR036388">
    <property type="entry name" value="WH-like_DNA-bd_sf"/>
</dbReference>
<sequence length="196" mass="22891">MLHELIVSKVRIKLLKIFLHELTEIFYVRQLVRLTGEEINAVRRELQRLEAAGMLKKEPRGNRLYYWFNKHHPLFGDLLSIISKTVGLGGQLVENKHKLGRINFALLAGRFARHLPTREGEVDLLVVGEIKMAELVNLIKLEERQLQREINYSVMTRQEFEFRRRRRDPFLLGILTGSRIMLLGDEEDLVGRVPNA</sequence>
<organism evidence="1 2">
    <name type="scientific">Candidatus Shapirobacteria bacterium CG09_land_8_20_14_0_10_49_15</name>
    <dbReference type="NCBI Taxonomy" id="1974482"/>
    <lineage>
        <taxon>Bacteria</taxon>
        <taxon>Candidatus Shapironibacteriota</taxon>
    </lineage>
</organism>
<proteinExistence type="predicted"/>
<dbReference type="InterPro" id="IPR036390">
    <property type="entry name" value="WH_DNA-bd_sf"/>
</dbReference>
<evidence type="ECO:0008006" key="3">
    <source>
        <dbReference type="Google" id="ProtNLM"/>
    </source>
</evidence>
<comment type="caution">
    <text evidence="1">The sequence shown here is derived from an EMBL/GenBank/DDBJ whole genome shotgun (WGS) entry which is preliminary data.</text>
</comment>
<dbReference type="AlphaFoldDB" id="A0A2M6XAQ5"/>
<evidence type="ECO:0000313" key="1">
    <source>
        <dbReference type="EMBL" id="PIU02091.1"/>
    </source>
</evidence>
<gene>
    <name evidence="1" type="ORF">COT66_02045</name>
</gene>
<evidence type="ECO:0000313" key="2">
    <source>
        <dbReference type="Proteomes" id="UP000231214"/>
    </source>
</evidence>
<dbReference type="EMBL" id="PEZK01000029">
    <property type="protein sequence ID" value="PIU02091.1"/>
    <property type="molecule type" value="Genomic_DNA"/>
</dbReference>
<dbReference type="Gene3D" id="1.10.10.10">
    <property type="entry name" value="Winged helix-like DNA-binding domain superfamily/Winged helix DNA-binding domain"/>
    <property type="match status" value="1"/>
</dbReference>